<feature type="transmembrane region" description="Helical" evidence="2">
    <location>
        <begin position="143"/>
        <end position="161"/>
    </location>
</feature>
<gene>
    <name evidence="3" type="ORF">BN988_02613</name>
    <name evidence="4" type="ORF">OPHB3_0570</name>
</gene>
<evidence type="ECO:0000256" key="1">
    <source>
        <dbReference type="SAM" id="MobiDB-lite"/>
    </source>
</evidence>
<reference evidence="6" key="3">
    <citation type="submission" date="2015-07" db="EMBL/GenBank/DDBJ databases">
        <title>Draft Genome Sequence of Oceanobacillus picturae Heshi-B3 that Was Isolated from Fermented Rice Bran with Aging Salted Mackerel, Which Was Named Heshiko as Traditional Fermented Seafood in Japan.</title>
        <authorList>
            <person name="Akuzawa S."/>
            <person name="Nakagawa J."/>
            <person name="Kanekatsu T."/>
            <person name="Kanesaki Y."/>
            <person name="Suzuki T."/>
        </authorList>
    </citation>
    <scope>NUCLEOTIDE SEQUENCE [LARGE SCALE GENOMIC DNA]</scope>
    <source>
        <strain evidence="6">Heshi-B3</strain>
    </source>
</reference>
<evidence type="ECO:0000313" key="5">
    <source>
        <dbReference type="Proteomes" id="UP000028863"/>
    </source>
</evidence>
<reference evidence="3 5" key="1">
    <citation type="submission" date="2014-03" db="EMBL/GenBank/DDBJ databases">
        <title>Draft genome sequencing of Oceanobacillus picturae strain S1 isolated from human gut.</title>
        <authorList>
            <person name="Croce O."/>
            <person name="Lagier J.C."/>
            <person name="Raoult D."/>
        </authorList>
    </citation>
    <scope>NUCLEOTIDE SEQUENCE [LARGE SCALE GENOMIC DNA]</scope>
    <source>
        <strain evidence="3 5">S1</strain>
    </source>
</reference>
<dbReference type="RefSeq" id="WP_036577122.1">
    <property type="nucleotide sequence ID" value="NZ_BBXV01000008.1"/>
</dbReference>
<reference evidence="3 5" key="2">
    <citation type="submission" date="2014-03" db="EMBL/GenBank/DDBJ databases">
        <authorList>
            <person name="Urmite Genomes U."/>
        </authorList>
    </citation>
    <scope>NUCLEOTIDE SEQUENCE [LARGE SCALE GENOMIC DNA]</scope>
    <source>
        <strain evidence="3 5">S1</strain>
    </source>
</reference>
<dbReference type="EMBL" id="BBXV01000008">
    <property type="protein sequence ID" value="GAQ16646.1"/>
    <property type="molecule type" value="Genomic_DNA"/>
</dbReference>
<dbReference type="Proteomes" id="UP000028863">
    <property type="component" value="Unassembled WGS sequence"/>
</dbReference>
<keyword evidence="2" id="KW-0812">Transmembrane</keyword>
<protein>
    <submittedName>
        <fullName evidence="3">Putative membrane protein</fullName>
    </submittedName>
</protein>
<accession>W9AMH3</accession>
<feature type="region of interest" description="Disordered" evidence="1">
    <location>
        <begin position="29"/>
        <end position="67"/>
    </location>
</feature>
<evidence type="ECO:0000313" key="3">
    <source>
        <dbReference type="EMBL" id="CDO04072.1"/>
    </source>
</evidence>
<evidence type="ECO:0000256" key="2">
    <source>
        <dbReference type="SAM" id="Phobius"/>
    </source>
</evidence>
<dbReference type="OrthoDB" id="2448863at2"/>
<organism evidence="3 5">
    <name type="scientific">Oceanobacillus picturae</name>
    <dbReference type="NCBI Taxonomy" id="171693"/>
    <lineage>
        <taxon>Bacteria</taxon>
        <taxon>Bacillati</taxon>
        <taxon>Bacillota</taxon>
        <taxon>Bacilli</taxon>
        <taxon>Bacillales</taxon>
        <taxon>Bacillaceae</taxon>
        <taxon>Oceanobacillus</taxon>
    </lineage>
</organism>
<comment type="caution">
    <text evidence="3">The sequence shown here is derived from an EMBL/GenBank/DDBJ whole genome shotgun (WGS) entry which is preliminary data.</text>
</comment>
<name>W9AMH3_9BACI</name>
<evidence type="ECO:0000313" key="4">
    <source>
        <dbReference type="EMBL" id="GAQ16646.1"/>
    </source>
</evidence>
<feature type="transmembrane region" description="Helical" evidence="2">
    <location>
        <begin position="101"/>
        <end position="123"/>
    </location>
</feature>
<dbReference type="EMBL" id="CCAX010000002">
    <property type="protein sequence ID" value="CDO04072.1"/>
    <property type="molecule type" value="Genomic_DNA"/>
</dbReference>
<dbReference type="Proteomes" id="UP000052946">
    <property type="component" value="Unassembled WGS sequence"/>
</dbReference>
<dbReference type="eggNOG" id="ENOG502ZZ5D">
    <property type="taxonomic scope" value="Bacteria"/>
</dbReference>
<feature type="transmembrane region" description="Helical" evidence="2">
    <location>
        <begin position="235"/>
        <end position="255"/>
    </location>
</feature>
<reference evidence="4 6" key="4">
    <citation type="journal article" date="2016" name="Genome Announc.">
        <title>Draft Genome Sequence of Oceanobacillus picturae Heshi-B3, Isolated from Fermented Rice Bran in a Traditional Japanese Seafood Dish.</title>
        <authorList>
            <person name="Akuzawa S."/>
            <person name="Nagaoka J."/>
            <person name="Kanekatsu M."/>
            <person name="Kanesaki Y."/>
            <person name="Suzuki T."/>
        </authorList>
    </citation>
    <scope>NUCLEOTIDE SEQUENCE [LARGE SCALE GENOMIC DNA]</scope>
    <source>
        <strain evidence="4 6">Heshi-B3</strain>
    </source>
</reference>
<evidence type="ECO:0000313" key="6">
    <source>
        <dbReference type="Proteomes" id="UP000052946"/>
    </source>
</evidence>
<dbReference type="AlphaFoldDB" id="W9AMH3"/>
<proteinExistence type="predicted"/>
<keyword evidence="2" id="KW-1133">Transmembrane helix</keyword>
<feature type="transmembrane region" description="Helical" evidence="2">
    <location>
        <begin position="203"/>
        <end position="223"/>
    </location>
</feature>
<keyword evidence="5" id="KW-1185">Reference proteome</keyword>
<sequence>MICPNCGQQTEEGKFCTNCGAPLPVENNAATQEPVNTDPTLEQESNIGEPSQPLTPGQQQNQSQSNDFMETVKRETSQFGAFFVKLLKKPSEGKNVASSQLISGIITIVIFSLLISLGTYIISSSIGSYFMQVSFVDSFLLPLIQFLVLFGVIAAITFAGVKIGGQSLSFTDVVAKTGAYSVPFLVLTVLGSLLALVEIPLSGNILLIGLIGPILLVPTLILLERPAPAFDRIYLLIGVYFVTLLASGYLLANIVDTLLGGMMGSLF</sequence>
<keyword evidence="2" id="KW-0472">Membrane</keyword>
<feature type="transmembrane region" description="Helical" evidence="2">
    <location>
        <begin position="173"/>
        <end position="197"/>
    </location>
</feature>
<dbReference type="STRING" id="171693.BN988_02613"/>